<dbReference type="AlphaFoldDB" id="M5GDP7"/>
<evidence type="ECO:0000313" key="1">
    <source>
        <dbReference type="EMBL" id="EJU02603.1"/>
    </source>
</evidence>
<dbReference type="GeneID" id="63686154"/>
<gene>
    <name evidence="1" type="ORF">DACRYDRAFT_15276</name>
</gene>
<organism evidence="1 2">
    <name type="scientific">Dacryopinax primogenitus (strain DJM 731)</name>
    <name type="common">Brown rot fungus</name>
    <dbReference type="NCBI Taxonomy" id="1858805"/>
    <lineage>
        <taxon>Eukaryota</taxon>
        <taxon>Fungi</taxon>
        <taxon>Dikarya</taxon>
        <taxon>Basidiomycota</taxon>
        <taxon>Agaricomycotina</taxon>
        <taxon>Dacrymycetes</taxon>
        <taxon>Dacrymycetales</taxon>
        <taxon>Dacrymycetaceae</taxon>
        <taxon>Dacryopinax</taxon>
    </lineage>
</organism>
<dbReference type="HOGENOM" id="CLU_021367_0_0_1"/>
<protein>
    <submittedName>
        <fullName evidence="1">Uncharacterized protein</fullName>
    </submittedName>
</protein>
<evidence type="ECO:0000313" key="2">
    <source>
        <dbReference type="Proteomes" id="UP000030653"/>
    </source>
</evidence>
<sequence>MFGHPRPLLDYLDESECTAFTGTHVMIDMEETGEHNSVFAELADADVEDGHPYPVVSFDFQWWFMDKTIGSKNLPRGLTQPVTCKFNPDSAANCSKAKNNAPNWDKILTDGLDLVGYNTHPYMSMIHGEVCCDVYSNYFLPKLFKLVHLWFLIMFLADDFHAMQAHSMLAFKSMGYIKADLMDQATASMVAKHTKEKVEAAHKKACDLACHEGCPVPPKPEKIEVPHIKQHPLAVNDVTKIPANHPLLVYAKAYIKWEHAEGGNTSSTGMTPSGLLSLLGNMQAQALQAVTSTPPGRGKGHAPTNLFLGMQILTPTPVTKSMPMSMTHDCAGSGSSFILPSMPTAPALSQPMTLGMRATTIGLPAHIFDAAGSSCLIHALGHGKLITANPTKSFSHLIFMCPNNDKSYCCMRKLLYNTCATCSDFFHDVGQEHATSIKFNLHAYSMQNLSLLMCITRTNMACLGPSKKEWAQHKLKHDLNCLQHAKAAKLLDITEQAWIQTLDKISINTGISKNILNANMKGRKTGYFDNKHCMSLHNAAKHLLAEEAWARGMPISFLVFAFSSWLSDVFYWALPKNQCIINSKVEWLCGHPEATLSIEQLILAKWGNKHLQVWIPAHARLADTVLIQDMFEKEASSSFMSMYFFMLCGAHIPVEKLTGKNNLMMSYKQFGHNIEDHYKVTLQGWPLPALVNPSYISLLSDLQKIGLVSFNPWGSKTLYAMQKNKLMSQPLGRQSTSRQQQMIMMAMMILQRIFHK</sequence>
<dbReference type="EMBL" id="JH795861">
    <property type="protein sequence ID" value="EJU02603.1"/>
    <property type="molecule type" value="Genomic_DNA"/>
</dbReference>
<dbReference type="Proteomes" id="UP000030653">
    <property type="component" value="Unassembled WGS sequence"/>
</dbReference>
<keyword evidence="2" id="KW-1185">Reference proteome</keyword>
<proteinExistence type="predicted"/>
<dbReference type="RefSeq" id="XP_040629497.1">
    <property type="nucleotide sequence ID" value="XM_040771092.1"/>
</dbReference>
<reference evidence="1 2" key="1">
    <citation type="journal article" date="2012" name="Science">
        <title>The Paleozoic origin of enzymatic lignin decomposition reconstructed from 31 fungal genomes.</title>
        <authorList>
            <person name="Floudas D."/>
            <person name="Binder M."/>
            <person name="Riley R."/>
            <person name="Barry K."/>
            <person name="Blanchette R.A."/>
            <person name="Henrissat B."/>
            <person name="Martinez A.T."/>
            <person name="Otillar R."/>
            <person name="Spatafora J.W."/>
            <person name="Yadav J.S."/>
            <person name="Aerts A."/>
            <person name="Benoit I."/>
            <person name="Boyd A."/>
            <person name="Carlson A."/>
            <person name="Copeland A."/>
            <person name="Coutinho P.M."/>
            <person name="de Vries R.P."/>
            <person name="Ferreira P."/>
            <person name="Findley K."/>
            <person name="Foster B."/>
            <person name="Gaskell J."/>
            <person name="Glotzer D."/>
            <person name="Gorecki P."/>
            <person name="Heitman J."/>
            <person name="Hesse C."/>
            <person name="Hori C."/>
            <person name="Igarashi K."/>
            <person name="Jurgens J.A."/>
            <person name="Kallen N."/>
            <person name="Kersten P."/>
            <person name="Kohler A."/>
            <person name="Kuees U."/>
            <person name="Kumar T.K.A."/>
            <person name="Kuo A."/>
            <person name="LaButti K."/>
            <person name="Larrondo L.F."/>
            <person name="Lindquist E."/>
            <person name="Ling A."/>
            <person name="Lombard V."/>
            <person name="Lucas S."/>
            <person name="Lundell T."/>
            <person name="Martin R."/>
            <person name="McLaughlin D.J."/>
            <person name="Morgenstern I."/>
            <person name="Morin E."/>
            <person name="Murat C."/>
            <person name="Nagy L.G."/>
            <person name="Nolan M."/>
            <person name="Ohm R.A."/>
            <person name="Patyshakuliyeva A."/>
            <person name="Rokas A."/>
            <person name="Ruiz-Duenas F.J."/>
            <person name="Sabat G."/>
            <person name="Salamov A."/>
            <person name="Samejima M."/>
            <person name="Schmutz J."/>
            <person name="Slot J.C."/>
            <person name="St John F."/>
            <person name="Stenlid J."/>
            <person name="Sun H."/>
            <person name="Sun S."/>
            <person name="Syed K."/>
            <person name="Tsang A."/>
            <person name="Wiebenga A."/>
            <person name="Young D."/>
            <person name="Pisabarro A."/>
            <person name="Eastwood D.C."/>
            <person name="Martin F."/>
            <person name="Cullen D."/>
            <person name="Grigoriev I.V."/>
            <person name="Hibbett D.S."/>
        </authorList>
    </citation>
    <scope>NUCLEOTIDE SEQUENCE [LARGE SCALE GENOMIC DNA]</scope>
    <source>
        <strain evidence="1 2">DJM-731 SS1</strain>
    </source>
</reference>
<name>M5GDP7_DACPD</name>
<accession>M5GDP7</accession>